<protein>
    <submittedName>
        <fullName evidence="3">(2Fe-2S)-binding protein</fullName>
    </submittedName>
</protein>
<dbReference type="OrthoDB" id="7942745at2"/>
<keyword evidence="4" id="KW-1185">Reference proteome</keyword>
<gene>
    <name evidence="2" type="ORF">DP83_07975</name>
    <name evidence="3" type="ORF">XV92_13045</name>
</gene>
<evidence type="ECO:0000313" key="5">
    <source>
        <dbReference type="Proteomes" id="UP000050491"/>
    </source>
</evidence>
<organism evidence="3 5">
    <name type="scientific">Vibrio metoecus</name>
    <dbReference type="NCBI Taxonomy" id="1481663"/>
    <lineage>
        <taxon>Bacteria</taxon>
        <taxon>Pseudomonadati</taxon>
        <taxon>Pseudomonadota</taxon>
        <taxon>Gammaproteobacteria</taxon>
        <taxon>Vibrionales</taxon>
        <taxon>Vibrionaceae</taxon>
        <taxon>Vibrio</taxon>
    </lineage>
</organism>
<dbReference type="GO" id="GO:0051537">
    <property type="term" value="F:2 iron, 2 sulfur cluster binding"/>
    <property type="evidence" value="ECO:0007669"/>
    <property type="project" value="InterPro"/>
</dbReference>
<reference evidence="3 5" key="2">
    <citation type="journal article" date="2015" name="Genome Biol. Evol.">
        <title>The Dynamics of Genetic Interactions between Vibrio metoecus and Vibrio cholerae, Two Close Relatives Co-Occurring in the Environment.</title>
        <authorList>
            <person name="Orata F.D."/>
            <person name="Kirchberger P.C."/>
            <person name="Meheust R."/>
            <person name="Barlow E.J."/>
            <person name="Tarr C.L."/>
            <person name="Boucher Y."/>
        </authorList>
    </citation>
    <scope>NUCLEOTIDE SEQUENCE [LARGE SCALE GENOMIC DNA]</scope>
    <source>
        <strain evidence="3 5">YB5B04</strain>
    </source>
</reference>
<dbReference type="Proteomes" id="UP000050491">
    <property type="component" value="Unassembled WGS sequence"/>
</dbReference>
<dbReference type="RefSeq" id="WP_055064993.1">
    <property type="nucleotide sequence ID" value="NZ_CP046820.1"/>
</dbReference>
<name>A0A067B8Q0_VIBMT</name>
<dbReference type="PATRIC" id="fig|1481663.12.peg.1405"/>
<sequence>MTEPSFFAELFEHCRKITPYLNGQWASDSAQADPVIQWDHACSERIQTLYRNLQEAHPEAGAAYWLTRTWTLLCWQPIYVAFVAIYACRGLPQLSSIAQNVQTTFVSGFHFNSLKYHEGSERDLIIQAGKELVELFEYFRLEMEDWTRIRPGFTHHLFADSVLGCLTRFQAFYPHLSEQELLAQAHLWLEACGLPTKLAQSLSYSPETQTLSHVRTSCCLVYKCQGRKLCRDCPRHPDNKN</sequence>
<reference evidence="2 4" key="1">
    <citation type="submission" date="2014-04" db="EMBL/GenBank/DDBJ databases">
        <title>Vibrio metecus sp. nov., a close relative of Vibrio cholerae isolated from coastal brackish ponds and clinical specimens.</title>
        <authorList>
            <person name="Kirchberger P.C."/>
            <person name="Turnsek M."/>
            <person name="Hunt D.E."/>
            <person name="Haley B.J."/>
            <person name="Colwell R."/>
            <person name="Polz M.F."/>
            <person name="Tarr C.L."/>
            <person name="Boucher Y."/>
        </authorList>
    </citation>
    <scope>NUCLEOTIDE SEQUENCE [LARGE SCALE GENOMIC DNA]</scope>
    <source>
        <strain evidence="2">OP3H</strain>
        <strain evidence="4">PPCK-2014</strain>
    </source>
</reference>
<evidence type="ECO:0000313" key="2">
    <source>
        <dbReference type="EMBL" id="KDO14709.1"/>
    </source>
</evidence>
<evidence type="ECO:0000313" key="3">
    <source>
        <dbReference type="EMBL" id="KQA99708.1"/>
    </source>
</evidence>
<accession>A0A067B8Q0</accession>
<dbReference type="EMBL" id="LBGP01000018">
    <property type="protein sequence ID" value="KQA99708.1"/>
    <property type="molecule type" value="Genomic_DNA"/>
</dbReference>
<dbReference type="Proteomes" id="UP000027331">
    <property type="component" value="Unassembled WGS sequence"/>
</dbReference>
<proteinExistence type="predicted"/>
<dbReference type="InterPro" id="IPR024726">
    <property type="entry name" value="FhuF_C"/>
</dbReference>
<comment type="caution">
    <text evidence="3">The sequence shown here is derived from an EMBL/GenBank/DDBJ whole genome shotgun (WGS) entry which is preliminary data.</text>
</comment>
<dbReference type="EMBL" id="JJMN01000045">
    <property type="protein sequence ID" value="KDO14709.1"/>
    <property type="molecule type" value="Genomic_DNA"/>
</dbReference>
<dbReference type="AlphaFoldDB" id="A0A067B8Q0"/>
<dbReference type="Pfam" id="PF11575">
    <property type="entry name" value="FhuF_C"/>
    <property type="match status" value="1"/>
</dbReference>
<evidence type="ECO:0000313" key="4">
    <source>
        <dbReference type="Proteomes" id="UP000027331"/>
    </source>
</evidence>
<dbReference type="NCBIfam" id="TIGR03950">
    <property type="entry name" value="sidero_Fe_reduc"/>
    <property type="match status" value="1"/>
</dbReference>
<evidence type="ECO:0000259" key="1">
    <source>
        <dbReference type="Pfam" id="PF11575"/>
    </source>
</evidence>
<feature type="domain" description="Ferric siderophore reductase C-terminal" evidence="1">
    <location>
        <begin position="215"/>
        <end position="235"/>
    </location>
</feature>
<dbReference type="InterPro" id="IPR023998">
    <property type="entry name" value="FCR-like"/>
</dbReference>